<comment type="caution">
    <text evidence="6">The sequence shown here is derived from an EMBL/GenBank/DDBJ whole genome shotgun (WGS) entry which is preliminary data.</text>
</comment>
<feature type="zinc finger region" description="dksA C4-type" evidence="4">
    <location>
        <begin position="99"/>
        <end position="123"/>
    </location>
</feature>
<keyword evidence="3" id="KW-0862">Zinc</keyword>
<dbReference type="SUPFAM" id="SSF57716">
    <property type="entry name" value="Glucocorticoid receptor-like (DNA-binding domain)"/>
    <property type="match status" value="1"/>
</dbReference>
<gene>
    <name evidence="6" type="ORF">Pth03_27140</name>
</gene>
<dbReference type="Proteomes" id="UP000605992">
    <property type="component" value="Unassembled WGS sequence"/>
</dbReference>
<feature type="domain" description="Zinc finger DksA/TraR C4-type" evidence="5">
    <location>
        <begin position="94"/>
        <end position="126"/>
    </location>
</feature>
<evidence type="ECO:0000256" key="2">
    <source>
        <dbReference type="ARBA" id="ARBA00022771"/>
    </source>
</evidence>
<proteinExistence type="predicted"/>
<evidence type="ECO:0000313" key="6">
    <source>
        <dbReference type="EMBL" id="GII54325.1"/>
    </source>
</evidence>
<dbReference type="PROSITE" id="PS51128">
    <property type="entry name" value="ZF_DKSA_2"/>
    <property type="match status" value="1"/>
</dbReference>
<evidence type="ECO:0000256" key="4">
    <source>
        <dbReference type="PROSITE-ProRule" id="PRU00510"/>
    </source>
</evidence>
<sequence length="128" mass="14091">MTERNQDATFSPSEQAAIRELLDADRRMTAARIAMLGRDRDEIVESSALTAPDDEHDPEGTSTAFERAHVQSLLDQALAHLADLDVAFERLCDGTYGICERCGQRIPVERLMALPAARTCVTCASGRR</sequence>
<evidence type="ECO:0000256" key="1">
    <source>
        <dbReference type="ARBA" id="ARBA00022723"/>
    </source>
</evidence>
<keyword evidence="2" id="KW-0863">Zinc-finger</keyword>
<dbReference type="GO" id="GO:0008270">
    <property type="term" value="F:zinc ion binding"/>
    <property type="evidence" value="ECO:0007669"/>
    <property type="project" value="UniProtKB-KW"/>
</dbReference>
<keyword evidence="1" id="KW-0479">Metal-binding</keyword>
<dbReference type="EMBL" id="BOOR01000017">
    <property type="protein sequence ID" value="GII54325.1"/>
    <property type="molecule type" value="Genomic_DNA"/>
</dbReference>
<keyword evidence="7" id="KW-1185">Reference proteome</keyword>
<dbReference type="RefSeq" id="WP_203944560.1">
    <property type="nucleotide sequence ID" value="NZ_BOOR01000017.1"/>
</dbReference>
<accession>A0A8J3V152</accession>
<evidence type="ECO:0000259" key="5">
    <source>
        <dbReference type="Pfam" id="PF01258"/>
    </source>
</evidence>
<evidence type="ECO:0000256" key="3">
    <source>
        <dbReference type="ARBA" id="ARBA00022833"/>
    </source>
</evidence>
<dbReference type="Pfam" id="PF01258">
    <property type="entry name" value="zf-dskA_traR"/>
    <property type="match status" value="1"/>
</dbReference>
<dbReference type="AlphaFoldDB" id="A0A8J3V152"/>
<dbReference type="InterPro" id="IPR020458">
    <property type="entry name" value="Znf_DskA_TraR_CS"/>
</dbReference>
<dbReference type="PANTHER" id="PTHR33823:SF4">
    <property type="entry name" value="GENERAL STRESS PROTEIN 16O"/>
    <property type="match status" value="1"/>
</dbReference>
<dbReference type="PROSITE" id="PS01102">
    <property type="entry name" value="ZF_DKSA_1"/>
    <property type="match status" value="1"/>
</dbReference>
<evidence type="ECO:0000313" key="7">
    <source>
        <dbReference type="Proteomes" id="UP000605992"/>
    </source>
</evidence>
<reference evidence="6" key="1">
    <citation type="submission" date="2021-01" db="EMBL/GenBank/DDBJ databases">
        <title>Whole genome shotgun sequence of Planotetraspora thailandica NBRC 104271.</title>
        <authorList>
            <person name="Komaki H."/>
            <person name="Tamura T."/>
        </authorList>
    </citation>
    <scope>NUCLEOTIDE SEQUENCE</scope>
    <source>
        <strain evidence="6">NBRC 104271</strain>
    </source>
</reference>
<dbReference type="Gene3D" id="1.20.120.910">
    <property type="entry name" value="DksA, coiled-coil domain"/>
    <property type="match status" value="1"/>
</dbReference>
<organism evidence="6 7">
    <name type="scientific">Planotetraspora thailandica</name>
    <dbReference type="NCBI Taxonomy" id="487172"/>
    <lineage>
        <taxon>Bacteria</taxon>
        <taxon>Bacillati</taxon>
        <taxon>Actinomycetota</taxon>
        <taxon>Actinomycetes</taxon>
        <taxon>Streptosporangiales</taxon>
        <taxon>Streptosporangiaceae</taxon>
        <taxon>Planotetraspora</taxon>
    </lineage>
</organism>
<protein>
    <submittedName>
        <fullName evidence="6">DnaK suppressor protein</fullName>
    </submittedName>
</protein>
<dbReference type="InterPro" id="IPR000962">
    <property type="entry name" value="Znf_DskA_TraR"/>
</dbReference>
<dbReference type="PANTHER" id="PTHR33823">
    <property type="entry name" value="RNA POLYMERASE-BINDING TRANSCRIPTION FACTOR DKSA-RELATED"/>
    <property type="match status" value="1"/>
</dbReference>
<name>A0A8J3V152_9ACTN</name>